<feature type="signal peptide" evidence="1">
    <location>
        <begin position="1"/>
        <end position="19"/>
    </location>
</feature>
<evidence type="ECO:0000256" key="1">
    <source>
        <dbReference type="SAM" id="SignalP"/>
    </source>
</evidence>
<evidence type="ECO:0000313" key="3">
    <source>
        <dbReference type="Proteomes" id="UP000297149"/>
    </source>
</evidence>
<accession>A0A4P7W1B0</accession>
<reference evidence="3" key="1">
    <citation type="submission" date="2019-02" db="EMBL/GenBank/DDBJ databases">
        <title>Isolation and identification of novel species under the genus Muribaculum.</title>
        <authorList>
            <person name="Miyake S."/>
            <person name="Ding Y."/>
            <person name="Low A."/>
            <person name="Soh M."/>
            <person name="Seedorf H."/>
        </authorList>
    </citation>
    <scope>NUCLEOTIDE SEQUENCE [LARGE SCALE GENOMIC DNA]</scope>
    <source>
        <strain evidence="3">H5</strain>
    </source>
</reference>
<protein>
    <recommendedName>
        <fullName evidence="4">T9SS C-terminal target domain-containing protein</fullName>
    </recommendedName>
</protein>
<gene>
    <name evidence="2" type="ORF">E7747_04255</name>
</gene>
<dbReference type="Proteomes" id="UP000297149">
    <property type="component" value="Chromosome"/>
</dbReference>
<sequence length="327" mass="35468">MKKIFTLAAVACMAWSVNAQEIWRAADFDLTTATLEKLTNNIYAGGTAEAPDTSKPGELSTSQISASTANITLTGLSTPNADKTIATGADAWQLKGSVDGNDALIVDGCNPTFAQYLMGQGNPESVSWYYYETNSDGDEVFRVAGTYWEPGMDMPAKGMYWKFDAKADGTLKTAVYINKGNHLTYIVDAATKQPLAPESIDVAIFYQNTGFAFEGSVDEGNAKYLNVGKMPEDYILQHTNGITQNRPALGYVSFPVKAGQSYYLFNPKSQVGLYGFEFTAAGQSGISNIIADETLNPDAPMYNVLGQRVSKEYKGIVIQNGKKFINK</sequence>
<evidence type="ECO:0000313" key="2">
    <source>
        <dbReference type="EMBL" id="QCD41577.1"/>
    </source>
</evidence>
<keyword evidence="3" id="KW-1185">Reference proteome</keyword>
<proteinExistence type="predicted"/>
<keyword evidence="1" id="KW-0732">Signal</keyword>
<organism evidence="2 3">
    <name type="scientific">Duncaniella dubosii</name>
    <dbReference type="NCBI Taxonomy" id="2518971"/>
    <lineage>
        <taxon>Bacteria</taxon>
        <taxon>Pseudomonadati</taxon>
        <taxon>Bacteroidota</taxon>
        <taxon>Bacteroidia</taxon>
        <taxon>Bacteroidales</taxon>
        <taxon>Muribaculaceae</taxon>
        <taxon>Duncaniella</taxon>
    </lineage>
</organism>
<evidence type="ECO:0008006" key="4">
    <source>
        <dbReference type="Google" id="ProtNLM"/>
    </source>
</evidence>
<dbReference type="RefSeq" id="WP_136414326.1">
    <property type="nucleotide sequence ID" value="NZ_CAXHQF010000006.1"/>
</dbReference>
<dbReference type="KEGG" id="ddb:E7747_04255"/>
<name>A0A4P7W1B0_9BACT</name>
<dbReference type="EMBL" id="CP039396">
    <property type="protein sequence ID" value="QCD41577.1"/>
    <property type="molecule type" value="Genomic_DNA"/>
</dbReference>
<feature type="chain" id="PRO_5020485354" description="T9SS C-terminal target domain-containing protein" evidence="1">
    <location>
        <begin position="20"/>
        <end position="327"/>
    </location>
</feature>
<dbReference type="AlphaFoldDB" id="A0A4P7W1B0"/>